<keyword evidence="2" id="KW-1185">Reference proteome</keyword>
<dbReference type="EMBL" id="RBIL01000001">
    <property type="protein sequence ID" value="RKQ90394.1"/>
    <property type="molecule type" value="Genomic_DNA"/>
</dbReference>
<organism evidence="1 2">
    <name type="scientific">Solirubrobacter pauli</name>
    <dbReference type="NCBI Taxonomy" id="166793"/>
    <lineage>
        <taxon>Bacteria</taxon>
        <taxon>Bacillati</taxon>
        <taxon>Actinomycetota</taxon>
        <taxon>Thermoleophilia</taxon>
        <taxon>Solirubrobacterales</taxon>
        <taxon>Solirubrobacteraceae</taxon>
        <taxon>Solirubrobacter</taxon>
    </lineage>
</organism>
<evidence type="ECO:0000313" key="2">
    <source>
        <dbReference type="Proteomes" id="UP000278962"/>
    </source>
</evidence>
<protein>
    <submittedName>
        <fullName evidence="1">Uncharacterized protein</fullName>
    </submittedName>
</protein>
<evidence type="ECO:0000313" key="1">
    <source>
        <dbReference type="EMBL" id="RKQ90394.1"/>
    </source>
</evidence>
<dbReference type="AlphaFoldDB" id="A0A660LBJ7"/>
<accession>A0A660LBJ7</accession>
<dbReference type="RefSeq" id="WP_147447533.1">
    <property type="nucleotide sequence ID" value="NZ_RBIL01000001.1"/>
</dbReference>
<sequence length="70" mass="8020">MSSLVHVARLGRGTGKVWWTKNATAKKTWRHWYLPSGRRGECGPTTIVYYHDGGKRYGDPIKVRFRSEGV</sequence>
<gene>
    <name evidence="1" type="ORF">C8N24_0196</name>
</gene>
<comment type="caution">
    <text evidence="1">The sequence shown here is derived from an EMBL/GenBank/DDBJ whole genome shotgun (WGS) entry which is preliminary data.</text>
</comment>
<dbReference type="Proteomes" id="UP000278962">
    <property type="component" value="Unassembled WGS sequence"/>
</dbReference>
<proteinExistence type="predicted"/>
<reference evidence="1 2" key="1">
    <citation type="submission" date="2018-10" db="EMBL/GenBank/DDBJ databases">
        <title>Genomic Encyclopedia of Archaeal and Bacterial Type Strains, Phase II (KMG-II): from individual species to whole genera.</title>
        <authorList>
            <person name="Goeker M."/>
        </authorList>
    </citation>
    <scope>NUCLEOTIDE SEQUENCE [LARGE SCALE GENOMIC DNA]</scope>
    <source>
        <strain evidence="1 2">DSM 14954</strain>
    </source>
</reference>
<name>A0A660LBJ7_9ACTN</name>